<dbReference type="NCBIfam" id="TIGR00239">
    <property type="entry name" value="2oxo_dh_E1"/>
    <property type="match status" value="1"/>
</dbReference>
<comment type="catalytic activity">
    <reaction evidence="10">
        <text>N(6)-[(R)-lipoyl]-L-lysyl-[protein] + 2-oxoglutarate + H(+) = N(6)-[(R)-S(8)-succinyldihydrolipoyl]-L-lysyl-[protein] + CO2</text>
        <dbReference type="Rhea" id="RHEA:12188"/>
        <dbReference type="Rhea" id="RHEA-COMP:10474"/>
        <dbReference type="Rhea" id="RHEA-COMP:20092"/>
        <dbReference type="ChEBI" id="CHEBI:15378"/>
        <dbReference type="ChEBI" id="CHEBI:16526"/>
        <dbReference type="ChEBI" id="CHEBI:16810"/>
        <dbReference type="ChEBI" id="CHEBI:83099"/>
        <dbReference type="ChEBI" id="CHEBI:83120"/>
        <dbReference type="EC" id="1.2.4.2"/>
    </reaction>
</comment>
<dbReference type="PANTHER" id="PTHR23152">
    <property type="entry name" value="2-OXOGLUTARATE DEHYDROGENASE"/>
    <property type="match status" value="1"/>
</dbReference>
<evidence type="ECO:0000256" key="4">
    <source>
        <dbReference type="ARBA" id="ARBA00022532"/>
    </source>
</evidence>
<dbReference type="InterPro" id="IPR001078">
    <property type="entry name" value="2-oxoacid_DH_actylTfrase"/>
</dbReference>
<dbReference type="EMBL" id="FNSN01000003">
    <property type="protein sequence ID" value="SEB89296.1"/>
    <property type="molecule type" value="Genomic_DNA"/>
</dbReference>
<feature type="region of interest" description="Disordered" evidence="12">
    <location>
        <begin position="74"/>
        <end position="154"/>
    </location>
</feature>
<dbReference type="GO" id="GO:0045252">
    <property type="term" value="C:oxoglutarate dehydrogenase complex"/>
    <property type="evidence" value="ECO:0007669"/>
    <property type="project" value="TreeGrafter"/>
</dbReference>
<keyword evidence="15" id="KW-1185">Reference proteome</keyword>
<keyword evidence="9" id="KW-0511">Multifunctional enzyme</keyword>
<dbReference type="Pfam" id="PF02779">
    <property type="entry name" value="Transket_pyr"/>
    <property type="match status" value="1"/>
</dbReference>
<dbReference type="InterPro" id="IPR023213">
    <property type="entry name" value="CAT-like_dom_sf"/>
</dbReference>
<sequence length="1278" mass="140405">MEEAYHVPEQPNHRLPEEFGGNEWLVDELYEQFLKDKNSVDSKWWSVFENYGSGNPAPSTQTQVLPTVATATKTATATEAPASPAPATAPPAAAAPAPAAPAPSAPAQESPAAPAPKAPPRVVAKDGNRTTATAPIPAQLPKSAPAESGPQEENVVQVLRGPAKAIAANMVTSLEVPTATSVRAVPAKLLIDNRVVINNHLARARGGKVSFTHLIGFAVVKALKQFPSMNVTYDVQDGKPVAVENAHVNFGIAIDMPRPDGSRLLVVPNIKKAETLRFAEFWRTYEDLIKRARNGKLTADDHSGTTVSLTNPGGIGTVHSVPRLSKGQAAIIGVGALEYPAEFQGSSEKKLAEMAVGKIITLTSTYDHRVIQGAGSGEFLRIVHQLLLGEQNFYDEIFEELRIPYEPVRWSPDVQVDPADEINKVARIQQLIHSYRVRGHLMADTDPLEYVQRKHPDLDVLNHGLTLWDLDREWPTGGFGGKQFLKFRTILGVLRDAYCRTTGIEYMHIQDPEERQWFQDELEHPYSKPSREEQLRIVSRLNAAEAFETFLQTKFVGQKRFSLEGGESLIPLLDAIISDAADKGLDEVAIGMAHRGRLNVLTNIAGKTYAQVFREFEGTQDPRSVQGSGDVKYHLGTEGTFTSESGNTTKVYLAANPSHLEAVDSVLEGIVRAKQDLLDQGTAFPVLPILVHGDAAFAGQGVVAETLNLSQLRGYRTGGTIHVIVNNQVGFTTSPSSSRSSTYSTDVAKMIQAPVFHVNGDDPEAVVRVAQLAFEFRERFHKDVVIDMVCYRRRGHNEGDDPSMTQPLMYNLIEAKRSVRKLYTEALIGRGDITEEEAEQLLRDYQERLERVFAETHAAQTSPIPVITSDSAAVSGIERPMAQRNDGMVNTPSTTAISAQTLAHIGKAFLNIPEGFTVHPKLKQLLEKRAQMSVDGGIDWGFGEIAAFGSLVMEGVPVRLTGQDSRRGTFVQRHAVFHDRKTGKEWAPLDSLSEDQAKLWIYDSLLSEYAAMGFEYGYSVERPDALVMWEAQFGDFVNGAQTVIDEFISSAEQKWGQRSSLVLMLPHGYEGQGPDHSSARIERFLQMCAENNMVVAEPTTAANHFHLLRRHAYSRPHKPLIVFTPKQLLRLKGAASSVSDFTTGGFQPVIGDHAELDPAAVKRVILVAGRLYYDLLANRDKAQDTSTAIVRVEQLYPLPEEEIRAELAKYPNADVVWAQDEPANQGPWSFMALNLVPSLDRPVRLVSRRASASTAAGTGKRHAAENALLLQQAFDHRA</sequence>
<dbReference type="Pfam" id="PF00676">
    <property type="entry name" value="E1_dh"/>
    <property type="match status" value="1"/>
</dbReference>
<dbReference type="Gene3D" id="1.10.287.1150">
    <property type="entry name" value="TPP helical domain"/>
    <property type="match status" value="1"/>
</dbReference>
<dbReference type="Gene3D" id="3.40.50.11610">
    <property type="entry name" value="Multifunctional 2-oxoglutarate metabolism enzyme, C-terminal domain"/>
    <property type="match status" value="1"/>
</dbReference>
<gene>
    <name evidence="14" type="ORF">SAMN04489745_1529</name>
</gene>
<dbReference type="UniPathway" id="UPA00223">
    <property type="reaction ID" value="UER00997"/>
</dbReference>
<organism evidence="14 15">
    <name type="scientific">Arthrobacter woluwensis</name>
    <dbReference type="NCBI Taxonomy" id="156980"/>
    <lineage>
        <taxon>Bacteria</taxon>
        <taxon>Bacillati</taxon>
        <taxon>Actinomycetota</taxon>
        <taxon>Actinomycetes</taxon>
        <taxon>Micrococcales</taxon>
        <taxon>Micrococcaceae</taxon>
        <taxon>Arthrobacter</taxon>
    </lineage>
</organism>
<dbReference type="AlphaFoldDB" id="A0A1H4N1X0"/>
<evidence type="ECO:0000256" key="10">
    <source>
        <dbReference type="ARBA" id="ARBA00051911"/>
    </source>
</evidence>
<evidence type="ECO:0000256" key="8">
    <source>
        <dbReference type="ARBA" id="ARBA00023052"/>
    </source>
</evidence>
<evidence type="ECO:0000256" key="7">
    <source>
        <dbReference type="ARBA" id="ARBA00023002"/>
    </source>
</evidence>
<dbReference type="SUPFAM" id="SSF52777">
    <property type="entry name" value="CoA-dependent acyltransferases"/>
    <property type="match status" value="1"/>
</dbReference>
<dbReference type="GO" id="GO:0004591">
    <property type="term" value="F:oxoglutarate dehydrogenase (succinyl-transferring) activity"/>
    <property type="evidence" value="ECO:0007669"/>
    <property type="project" value="UniProtKB-EC"/>
</dbReference>
<evidence type="ECO:0000256" key="1">
    <source>
        <dbReference type="ARBA" id="ARBA00001946"/>
    </source>
</evidence>
<dbReference type="STRING" id="156980.SAMN04489745_1529"/>
<dbReference type="Pfam" id="PF16870">
    <property type="entry name" value="OxoGdeHyase_C"/>
    <property type="match status" value="1"/>
</dbReference>
<evidence type="ECO:0000259" key="13">
    <source>
        <dbReference type="SMART" id="SM00861"/>
    </source>
</evidence>
<dbReference type="GO" id="GO:0006099">
    <property type="term" value="P:tricarboxylic acid cycle"/>
    <property type="evidence" value="ECO:0007669"/>
    <property type="project" value="UniProtKB-UniPathway"/>
</dbReference>
<dbReference type="NCBIfam" id="NF008907">
    <property type="entry name" value="PRK12270.1"/>
    <property type="match status" value="1"/>
</dbReference>
<evidence type="ECO:0000256" key="9">
    <source>
        <dbReference type="ARBA" id="ARBA00023268"/>
    </source>
</evidence>
<dbReference type="CDD" id="cd02016">
    <property type="entry name" value="TPP_E1_OGDC_like"/>
    <property type="match status" value="1"/>
</dbReference>
<dbReference type="Pfam" id="PF16078">
    <property type="entry name" value="2-oxogl_dehyd_N"/>
    <property type="match status" value="1"/>
</dbReference>
<dbReference type="GO" id="GO:0005829">
    <property type="term" value="C:cytosol"/>
    <property type="evidence" value="ECO:0007669"/>
    <property type="project" value="TreeGrafter"/>
</dbReference>
<dbReference type="InterPro" id="IPR011603">
    <property type="entry name" value="2oxoglutarate_DH_E1"/>
</dbReference>
<keyword evidence="8" id="KW-0786">Thiamine pyrophosphate</keyword>
<accession>A0A1H4N1X0</accession>
<dbReference type="InterPro" id="IPR042179">
    <property type="entry name" value="KGD_C_sf"/>
</dbReference>
<evidence type="ECO:0000256" key="3">
    <source>
        <dbReference type="ARBA" id="ARBA00004813"/>
    </source>
</evidence>
<evidence type="ECO:0000256" key="6">
    <source>
        <dbReference type="ARBA" id="ARBA00022842"/>
    </source>
</evidence>
<dbReference type="InterPro" id="IPR029061">
    <property type="entry name" value="THDP-binding"/>
</dbReference>
<keyword evidence="6" id="KW-0460">Magnesium</keyword>
<comment type="pathway">
    <text evidence="3">Carbohydrate metabolism; tricarboxylic acid cycle; succinyl-CoA from 2-oxoglutarate (dehydrogenase route): step 1/1.</text>
</comment>
<evidence type="ECO:0000256" key="5">
    <source>
        <dbReference type="ARBA" id="ARBA00022723"/>
    </source>
</evidence>
<dbReference type="GO" id="GO:0030976">
    <property type="term" value="F:thiamine pyrophosphate binding"/>
    <property type="evidence" value="ECO:0007669"/>
    <property type="project" value="InterPro"/>
</dbReference>
<keyword evidence="5" id="KW-0479">Metal-binding</keyword>
<dbReference type="SUPFAM" id="SSF52518">
    <property type="entry name" value="Thiamin diphosphate-binding fold (THDP-binding)"/>
    <property type="match status" value="2"/>
</dbReference>
<comment type="catalytic activity">
    <reaction evidence="11">
        <text>N(6)-[(R)-dihydrolipoyl]-L-lysyl-[protein] + succinyl-CoA = N(6)-[(R)-S(8)-succinyldihydrolipoyl]-L-lysyl-[protein] + CoA</text>
        <dbReference type="Rhea" id="RHEA:15213"/>
        <dbReference type="Rhea" id="RHEA-COMP:10475"/>
        <dbReference type="Rhea" id="RHEA-COMP:20092"/>
        <dbReference type="ChEBI" id="CHEBI:57287"/>
        <dbReference type="ChEBI" id="CHEBI:57292"/>
        <dbReference type="ChEBI" id="CHEBI:83100"/>
        <dbReference type="ChEBI" id="CHEBI:83120"/>
        <dbReference type="EC" id="2.3.1.61"/>
    </reaction>
</comment>
<dbReference type="InterPro" id="IPR032106">
    <property type="entry name" value="2-oxogl_dehyd_N"/>
</dbReference>
<evidence type="ECO:0000256" key="2">
    <source>
        <dbReference type="ARBA" id="ARBA00001964"/>
    </source>
</evidence>
<proteinExistence type="predicted"/>
<dbReference type="InterPro" id="IPR001017">
    <property type="entry name" value="DH_E1"/>
</dbReference>
<protein>
    <submittedName>
        <fullName evidence="14">2-oxoglutarate dehydrogenase E1 component</fullName>
    </submittedName>
</protein>
<dbReference type="Gene3D" id="3.40.50.970">
    <property type="match status" value="1"/>
</dbReference>
<dbReference type="Proteomes" id="UP000182652">
    <property type="component" value="Unassembled WGS sequence"/>
</dbReference>
<reference evidence="14 15" key="1">
    <citation type="submission" date="2016-10" db="EMBL/GenBank/DDBJ databases">
        <authorList>
            <person name="de Groot N.N."/>
        </authorList>
    </citation>
    <scope>NUCLEOTIDE SEQUENCE [LARGE SCALE GENOMIC DNA]</scope>
    <source>
        <strain evidence="14 15">DSM 10495</strain>
    </source>
</reference>
<keyword evidence="4" id="KW-0816">Tricarboxylic acid cycle</keyword>
<dbReference type="SMART" id="SM00861">
    <property type="entry name" value="Transket_pyr"/>
    <property type="match status" value="1"/>
</dbReference>
<dbReference type="Gene3D" id="3.30.559.10">
    <property type="entry name" value="Chloramphenicol acetyltransferase-like domain"/>
    <property type="match status" value="1"/>
</dbReference>
<comment type="cofactor">
    <cofactor evidence="2">
        <name>thiamine diphosphate</name>
        <dbReference type="ChEBI" id="CHEBI:58937"/>
    </cofactor>
</comment>
<feature type="domain" description="Transketolase-like pyrimidine-binding" evidence="13">
    <location>
        <begin position="938"/>
        <end position="1131"/>
    </location>
</feature>
<evidence type="ECO:0000256" key="12">
    <source>
        <dbReference type="SAM" id="MobiDB-lite"/>
    </source>
</evidence>
<evidence type="ECO:0000313" key="14">
    <source>
        <dbReference type="EMBL" id="SEB89296.1"/>
    </source>
</evidence>
<dbReference type="NCBIfam" id="NF006914">
    <property type="entry name" value="PRK09404.1"/>
    <property type="match status" value="1"/>
</dbReference>
<name>A0A1H4N1X0_9MICC</name>
<dbReference type="GO" id="GO:0004149">
    <property type="term" value="F:dihydrolipoyllysine-residue succinyltransferase activity"/>
    <property type="evidence" value="ECO:0007669"/>
    <property type="project" value="UniProtKB-EC"/>
</dbReference>
<evidence type="ECO:0000256" key="11">
    <source>
        <dbReference type="ARBA" id="ARBA00052761"/>
    </source>
</evidence>
<dbReference type="GO" id="GO:0000287">
    <property type="term" value="F:magnesium ion binding"/>
    <property type="evidence" value="ECO:0007669"/>
    <property type="project" value="UniProtKB-ARBA"/>
</dbReference>
<dbReference type="PANTHER" id="PTHR23152:SF4">
    <property type="entry name" value="2-OXOADIPATE DEHYDROGENASE COMPLEX COMPONENT E1"/>
    <property type="match status" value="1"/>
</dbReference>
<keyword evidence="7" id="KW-0560">Oxidoreductase</keyword>
<evidence type="ECO:0000313" key="15">
    <source>
        <dbReference type="Proteomes" id="UP000182652"/>
    </source>
</evidence>
<dbReference type="InterPro" id="IPR031717">
    <property type="entry name" value="ODO-1/KGD_C"/>
</dbReference>
<dbReference type="Gene3D" id="3.40.50.12470">
    <property type="match status" value="1"/>
</dbReference>
<dbReference type="InterPro" id="IPR005475">
    <property type="entry name" value="Transketolase-like_Pyr-bd"/>
</dbReference>
<dbReference type="Pfam" id="PF00198">
    <property type="entry name" value="2-oxoacid_dh"/>
    <property type="match status" value="1"/>
</dbReference>
<comment type="cofactor">
    <cofactor evidence="1">
        <name>Mg(2+)</name>
        <dbReference type="ChEBI" id="CHEBI:18420"/>
    </cofactor>
</comment>